<organism evidence="9 10">
    <name type="scientific">Cyclotella cryptica</name>
    <dbReference type="NCBI Taxonomy" id="29204"/>
    <lineage>
        <taxon>Eukaryota</taxon>
        <taxon>Sar</taxon>
        <taxon>Stramenopiles</taxon>
        <taxon>Ochrophyta</taxon>
        <taxon>Bacillariophyta</taxon>
        <taxon>Coscinodiscophyceae</taxon>
        <taxon>Thalassiosirophycidae</taxon>
        <taxon>Stephanodiscales</taxon>
        <taxon>Stephanodiscaceae</taxon>
        <taxon>Cyclotella</taxon>
    </lineage>
</organism>
<keyword evidence="4 6" id="KW-0067">ATP-binding</keyword>
<reference evidence="9 10" key="1">
    <citation type="journal article" date="2020" name="G3 (Bethesda)">
        <title>Improved Reference Genome for Cyclotella cryptica CCMP332, a Model for Cell Wall Morphogenesis, Salinity Adaptation, and Lipid Production in Diatoms (Bacillariophyta).</title>
        <authorList>
            <person name="Roberts W.R."/>
            <person name="Downey K.M."/>
            <person name="Ruck E.C."/>
            <person name="Traller J.C."/>
            <person name="Alverson A.J."/>
        </authorList>
    </citation>
    <scope>NUCLEOTIDE SEQUENCE [LARGE SCALE GENOMIC DNA]</scope>
    <source>
        <strain evidence="9 10">CCMP332</strain>
    </source>
</reference>
<keyword evidence="2 6" id="KW-0378">Hydrolase</keyword>
<dbReference type="GO" id="GO:0005524">
    <property type="term" value="F:ATP binding"/>
    <property type="evidence" value="ECO:0007669"/>
    <property type="project" value="UniProtKB-UniRule"/>
</dbReference>
<name>A0ABD3Q5S9_9STRA</name>
<keyword evidence="10" id="KW-1185">Reference proteome</keyword>
<evidence type="ECO:0000256" key="5">
    <source>
        <dbReference type="ARBA" id="ARBA00022884"/>
    </source>
</evidence>
<dbReference type="EC" id="3.6.4.13" evidence="6"/>
<dbReference type="Gene3D" id="3.40.50.300">
    <property type="entry name" value="P-loop containing nucleotide triphosphate hydrolases"/>
    <property type="match status" value="1"/>
</dbReference>
<evidence type="ECO:0000313" key="9">
    <source>
        <dbReference type="EMBL" id="KAL3794911.1"/>
    </source>
</evidence>
<feature type="compositionally biased region" description="Low complexity" evidence="7">
    <location>
        <begin position="26"/>
        <end position="40"/>
    </location>
</feature>
<dbReference type="GO" id="GO:0003723">
    <property type="term" value="F:RNA binding"/>
    <property type="evidence" value="ECO:0007669"/>
    <property type="project" value="UniProtKB-UniRule"/>
</dbReference>
<dbReference type="SMART" id="SM01178">
    <property type="entry name" value="DUF4217"/>
    <property type="match status" value="1"/>
</dbReference>
<keyword evidence="3 6" id="KW-0347">Helicase</keyword>
<evidence type="ECO:0000259" key="8">
    <source>
        <dbReference type="PROSITE" id="PS51194"/>
    </source>
</evidence>
<dbReference type="InterPro" id="IPR027417">
    <property type="entry name" value="P-loop_NTPase"/>
</dbReference>
<feature type="region of interest" description="Disordered" evidence="7">
    <location>
        <begin position="441"/>
        <end position="477"/>
    </location>
</feature>
<gene>
    <name evidence="9" type="ORF">HJC23_004288</name>
</gene>
<feature type="compositionally biased region" description="Acidic residues" evidence="7">
    <location>
        <begin position="133"/>
        <end position="144"/>
    </location>
</feature>
<dbReference type="GO" id="GO:0016787">
    <property type="term" value="F:hydrolase activity"/>
    <property type="evidence" value="ECO:0007669"/>
    <property type="project" value="UniProtKB-KW"/>
</dbReference>
<evidence type="ECO:0000256" key="3">
    <source>
        <dbReference type="ARBA" id="ARBA00022806"/>
    </source>
</evidence>
<evidence type="ECO:0000256" key="7">
    <source>
        <dbReference type="SAM" id="MobiDB-lite"/>
    </source>
</evidence>
<dbReference type="AlphaFoldDB" id="A0ABD3Q5S9"/>
<accession>A0ABD3Q5S9</accession>
<dbReference type="Pfam" id="PF13959">
    <property type="entry name" value="CTE_SPB4"/>
    <property type="match status" value="1"/>
</dbReference>
<sequence length="500" mass="57872">MSLDSSSASLGSLAEVHGPRSRRPSNRSSLRSSHRSSAQSLDPDSFRMSITDSTVDQTIYYHPASTWNPIASIQSSGFLNSSAPELECGPDELDVRYRKQDPPDAEEVFDLVPWDEAPDNRPGESADSGTTEELTDPLSEIEEEDFEPCEEHYRIPQAVEEVPEQPQLPEQQQLVCRSKHDPPDHPPLPTKEQLIEQINAQLALVPVPSSSHKYNGYRHNFITVKEQHRFLVLYTFLKRNISSKIIIYFSTTKSTQYHAKLLNRLKFDVKAAHNGQSKEKFLDEYLAFSKQKSGVLCLPDFQGNEFAIPPSVSWIVQYEPPGDPSEYIFRVGRISSERSKDGKRRGGGKALIFLTPHQFTFLDYFKAAHVKFYEYEIHKISNVQRQYERLVRKDERLSKMGREAYNSYLMSYASHDYRDVYDVHQLKKEMVARSFGFGEPPAIEREDKDRDREMKRLSSREENRWKPNKKEAGDNWMNKEKIWKHADRHAHLMKCPRTRD</sequence>
<feature type="compositionally biased region" description="Basic and acidic residues" evidence="7">
    <location>
        <begin position="442"/>
        <end position="477"/>
    </location>
</feature>
<dbReference type="SUPFAM" id="SSF52540">
    <property type="entry name" value="P-loop containing nucleoside triphosphate hydrolases"/>
    <property type="match status" value="1"/>
</dbReference>
<evidence type="ECO:0000313" key="10">
    <source>
        <dbReference type="Proteomes" id="UP001516023"/>
    </source>
</evidence>
<dbReference type="EMBL" id="JABMIG020000076">
    <property type="protein sequence ID" value="KAL3794911.1"/>
    <property type="molecule type" value="Genomic_DNA"/>
</dbReference>
<keyword evidence="5 6" id="KW-0694">RNA-binding</keyword>
<feature type="domain" description="Helicase C-terminal" evidence="8">
    <location>
        <begin position="216"/>
        <end position="391"/>
    </location>
</feature>
<comment type="caution">
    <text evidence="9">The sequence shown here is derived from an EMBL/GenBank/DDBJ whole genome shotgun (WGS) entry which is preliminary data.</text>
</comment>
<keyword evidence="1 6" id="KW-0547">Nucleotide-binding</keyword>
<comment type="domain">
    <text evidence="6">The Q motif is unique to and characteristic of the DEAD box family of RNA helicases and controls ATP binding and hydrolysis.</text>
</comment>
<feature type="region of interest" description="Disordered" evidence="7">
    <location>
        <begin position="1"/>
        <end position="49"/>
    </location>
</feature>
<dbReference type="PROSITE" id="PS51194">
    <property type="entry name" value="HELICASE_CTER"/>
    <property type="match status" value="1"/>
</dbReference>
<dbReference type="Pfam" id="PF00271">
    <property type="entry name" value="Helicase_C"/>
    <property type="match status" value="1"/>
</dbReference>
<evidence type="ECO:0000256" key="4">
    <source>
        <dbReference type="ARBA" id="ARBA00022840"/>
    </source>
</evidence>
<feature type="region of interest" description="Disordered" evidence="7">
    <location>
        <begin position="112"/>
        <end position="144"/>
    </location>
</feature>
<comment type="catalytic activity">
    <reaction evidence="6">
        <text>ATP + H2O = ADP + phosphate + H(+)</text>
        <dbReference type="Rhea" id="RHEA:13065"/>
        <dbReference type="ChEBI" id="CHEBI:15377"/>
        <dbReference type="ChEBI" id="CHEBI:15378"/>
        <dbReference type="ChEBI" id="CHEBI:30616"/>
        <dbReference type="ChEBI" id="CHEBI:43474"/>
        <dbReference type="ChEBI" id="CHEBI:456216"/>
        <dbReference type="EC" id="3.6.4.13"/>
    </reaction>
</comment>
<comment type="function">
    <text evidence="6">RNA helicase.</text>
</comment>
<protein>
    <recommendedName>
        <fullName evidence="6">ATP-dependent RNA helicase</fullName>
        <ecNumber evidence="6">3.6.4.13</ecNumber>
    </recommendedName>
</protein>
<dbReference type="InterPro" id="IPR001650">
    <property type="entry name" value="Helicase_C-like"/>
</dbReference>
<evidence type="ECO:0000256" key="2">
    <source>
        <dbReference type="ARBA" id="ARBA00022801"/>
    </source>
</evidence>
<feature type="compositionally biased region" description="Low complexity" evidence="7">
    <location>
        <begin position="1"/>
        <end position="14"/>
    </location>
</feature>
<proteinExistence type="inferred from homology"/>
<dbReference type="Proteomes" id="UP001516023">
    <property type="component" value="Unassembled WGS sequence"/>
</dbReference>
<evidence type="ECO:0000256" key="1">
    <source>
        <dbReference type="ARBA" id="ARBA00022741"/>
    </source>
</evidence>
<dbReference type="PANTHER" id="PTHR24031">
    <property type="entry name" value="RNA HELICASE"/>
    <property type="match status" value="1"/>
</dbReference>
<evidence type="ECO:0000256" key="6">
    <source>
        <dbReference type="RuleBase" id="RU365068"/>
    </source>
</evidence>
<comment type="similarity">
    <text evidence="6">Belongs to the DEAD box helicase family.</text>
</comment>
<dbReference type="InterPro" id="IPR025313">
    <property type="entry name" value="SPB4-like_CTE"/>
</dbReference>
<dbReference type="GO" id="GO:0003724">
    <property type="term" value="F:RNA helicase activity"/>
    <property type="evidence" value="ECO:0007669"/>
    <property type="project" value="UniProtKB-EC"/>
</dbReference>